<dbReference type="Pfam" id="PF01844">
    <property type="entry name" value="HNH"/>
    <property type="match status" value="1"/>
</dbReference>
<accession>A0ABP9GT01</accession>
<reference evidence="4" key="1">
    <citation type="journal article" date="2019" name="Int. J. Syst. Evol. Microbiol.">
        <title>The Global Catalogue of Microorganisms (GCM) 10K type strain sequencing project: providing services to taxonomists for standard genome sequencing and annotation.</title>
        <authorList>
            <consortium name="The Broad Institute Genomics Platform"/>
            <consortium name="The Broad Institute Genome Sequencing Center for Infectious Disease"/>
            <person name="Wu L."/>
            <person name="Ma J."/>
        </authorList>
    </citation>
    <scope>NUCLEOTIDE SEQUENCE [LARGE SCALE GENOMIC DNA]</scope>
    <source>
        <strain evidence="4">JCM 18285</strain>
    </source>
</reference>
<evidence type="ECO:0000313" key="3">
    <source>
        <dbReference type="EMBL" id="GAA4952613.1"/>
    </source>
</evidence>
<dbReference type="Gene3D" id="1.10.30.50">
    <property type="match status" value="1"/>
</dbReference>
<proteinExistence type="predicted"/>
<comment type="caution">
    <text evidence="3">The sequence shown here is derived from an EMBL/GenBank/DDBJ whole genome shotgun (WGS) entry which is preliminary data.</text>
</comment>
<protein>
    <recommendedName>
        <fullName evidence="5">HNH endonuclease</fullName>
    </recommendedName>
</protein>
<keyword evidence="4" id="KW-1185">Reference proteome</keyword>
<dbReference type="InterPro" id="IPR004919">
    <property type="entry name" value="GmrSD_N"/>
</dbReference>
<evidence type="ECO:0000259" key="1">
    <source>
        <dbReference type="Pfam" id="PF01844"/>
    </source>
</evidence>
<organism evidence="3 4">
    <name type="scientific">Algibacter agarivorans</name>
    <dbReference type="NCBI Taxonomy" id="1109741"/>
    <lineage>
        <taxon>Bacteria</taxon>
        <taxon>Pseudomonadati</taxon>
        <taxon>Bacteroidota</taxon>
        <taxon>Flavobacteriia</taxon>
        <taxon>Flavobacteriales</taxon>
        <taxon>Flavobacteriaceae</taxon>
        <taxon>Algibacter</taxon>
    </lineage>
</organism>
<dbReference type="CDD" id="cd00085">
    <property type="entry name" value="HNHc"/>
    <property type="match status" value="1"/>
</dbReference>
<evidence type="ECO:0000313" key="4">
    <source>
        <dbReference type="Proteomes" id="UP001501302"/>
    </source>
</evidence>
<dbReference type="InterPro" id="IPR003615">
    <property type="entry name" value="HNH_nuc"/>
</dbReference>
<name>A0ABP9GT01_9FLAO</name>
<dbReference type="EMBL" id="BAABJJ010000039">
    <property type="protein sequence ID" value="GAA4952613.1"/>
    <property type="molecule type" value="Genomic_DNA"/>
</dbReference>
<dbReference type="Pfam" id="PF03235">
    <property type="entry name" value="GmrSD_N"/>
    <property type="match status" value="1"/>
</dbReference>
<sequence>MPKINLDALIPREDFEIIGNNSTSAQIQSLSVNDLSNQFIYQILRKPDFQRETNEWDPKKIEEFIDSFIEGDLIPSIILWRSASGLIFVIDGAHRLSTLISWIYDDYGDKEISKKFYENNITEDQISFAEKTRKLVNKNIGSFEQIKNASKNNNSRPEHIRRANNVGVNAIQVQWVVGDAKKAENSFFKINQKASKIDPTELKLLESRKKPNCISARAIIRAGKGHKYWSSFSAENQNTIQQLADEINKIFFTPQLKTPVKTMDIPIGGKISSAQTLPLILEFINQVNYTPSNFKDNLDDDTDGAQTINYLRNARKIAWRINSVHSSSLGLHPIIYFYSKEGKYKTGSFYAITNFILRILKENKLNNFITARKEFEKFLIEYDYISTQINRKQRSSLKGLPYVTEFYLEVINQVNEGKSYKEAVKSLISLNKFNYIKLDDERDDDSHFYRRNFDNDSKSAVFISEALQTGVKCKICKGFIHRNSMTIDHIERKQDGGFGNPENGQLAHPYCNSTFKN</sequence>
<feature type="domain" description="GmrSD restriction endonucleases N-terminal" evidence="2">
    <location>
        <begin position="39"/>
        <end position="202"/>
    </location>
</feature>
<gene>
    <name evidence="3" type="ORF">GCM10023314_27650</name>
</gene>
<dbReference type="CDD" id="cd16387">
    <property type="entry name" value="ParB_N_Srx"/>
    <property type="match status" value="1"/>
</dbReference>
<feature type="domain" description="HNH" evidence="1">
    <location>
        <begin position="473"/>
        <end position="514"/>
    </location>
</feature>
<dbReference type="Proteomes" id="UP001501302">
    <property type="component" value="Unassembled WGS sequence"/>
</dbReference>
<evidence type="ECO:0008006" key="5">
    <source>
        <dbReference type="Google" id="ProtNLM"/>
    </source>
</evidence>
<dbReference type="InterPro" id="IPR002711">
    <property type="entry name" value="HNH"/>
</dbReference>
<dbReference type="RefSeq" id="WP_345192997.1">
    <property type="nucleotide sequence ID" value="NZ_BAABJJ010000039.1"/>
</dbReference>
<evidence type="ECO:0000259" key="2">
    <source>
        <dbReference type="Pfam" id="PF03235"/>
    </source>
</evidence>